<evidence type="ECO:0000313" key="1">
    <source>
        <dbReference type="EMBL" id="SPE24014.1"/>
    </source>
</evidence>
<protein>
    <recommendedName>
        <fullName evidence="3">TIGR03435 family protein</fullName>
    </recommendedName>
</protein>
<accession>A0A2N9LLI8</accession>
<reference evidence="2" key="1">
    <citation type="submission" date="2018-02" db="EMBL/GenBank/DDBJ databases">
        <authorList>
            <person name="Hausmann B."/>
        </authorList>
    </citation>
    <scope>NUCLEOTIDE SEQUENCE [LARGE SCALE GENOMIC DNA]</scope>
    <source>
        <strain evidence="2">Peat soil MAG SbA5</strain>
    </source>
</reference>
<organism evidence="1 2">
    <name type="scientific">Candidatus Sulfuritelmatomonas gaucii</name>
    <dbReference type="NCBI Taxonomy" id="2043161"/>
    <lineage>
        <taxon>Bacteria</taxon>
        <taxon>Pseudomonadati</taxon>
        <taxon>Acidobacteriota</taxon>
        <taxon>Terriglobia</taxon>
        <taxon>Terriglobales</taxon>
        <taxon>Acidobacteriaceae</taxon>
        <taxon>Candidatus Sulfuritelmatomonas</taxon>
    </lineage>
</organism>
<dbReference type="InterPro" id="IPR017801">
    <property type="entry name" value="DUF3738"/>
</dbReference>
<dbReference type="Proteomes" id="UP000239735">
    <property type="component" value="Unassembled WGS sequence"/>
</dbReference>
<dbReference type="NCBIfam" id="TIGR03435">
    <property type="entry name" value="Soli_TIGR03435"/>
    <property type="match status" value="1"/>
</dbReference>
<gene>
    <name evidence="1" type="ORF">SBA5_410056</name>
</gene>
<dbReference type="OrthoDB" id="117638at2"/>
<dbReference type="Pfam" id="PF12543">
    <property type="entry name" value="DUF3738"/>
    <property type="match status" value="1"/>
</dbReference>
<evidence type="ECO:0008006" key="3">
    <source>
        <dbReference type="Google" id="ProtNLM"/>
    </source>
</evidence>
<sequence>MIEARGKRRVPAMVQWLLAAALVGQLGFAQDRAQAAGAGAKLPEFEAASVRPSGPNDRELNGLRTYPGGRIIGKGVRTQYLLMVAFNVQQFQIVGGPVWTDLVTGQGFDIQAVPPADSASVHSKPAFSVDPPDDEECRMLQALLIDRYQLKYHVETREAQTYLLVRGKGKLNLQAPSDKSAYPWAGGDYKTWYGGKNIPMPKLAERLSAWLGRPVIDRTELSGSFDFEYKPGDADNDADITGFLLTAMKALGLELRAGKGSIQTIVIDHIERPSPN</sequence>
<name>A0A2N9LLI8_9BACT</name>
<evidence type="ECO:0000313" key="2">
    <source>
        <dbReference type="Proteomes" id="UP000239735"/>
    </source>
</evidence>
<proteinExistence type="predicted"/>
<dbReference type="AlphaFoldDB" id="A0A2N9LLI8"/>
<dbReference type="EMBL" id="OKRB01000099">
    <property type="protein sequence ID" value="SPE24014.1"/>
    <property type="molecule type" value="Genomic_DNA"/>
</dbReference>